<evidence type="ECO:0000259" key="9">
    <source>
        <dbReference type="PROSITE" id="PS50006"/>
    </source>
</evidence>
<keyword evidence="6 8" id="KW-0472">Membrane</keyword>
<evidence type="ECO:0000256" key="2">
    <source>
        <dbReference type="ARBA" id="ARBA00022475"/>
    </source>
</evidence>
<dbReference type="InterPro" id="IPR000253">
    <property type="entry name" value="FHA_dom"/>
</dbReference>
<gene>
    <name evidence="10" type="ORF">BCL57_002725</name>
</gene>
<dbReference type="EMBL" id="SODL02000005">
    <property type="protein sequence ID" value="MCP2368549.1"/>
    <property type="molecule type" value="Genomic_DNA"/>
</dbReference>
<dbReference type="Proteomes" id="UP000893823">
    <property type="component" value="Unassembled WGS sequence"/>
</dbReference>
<protein>
    <submittedName>
        <fullName evidence="10">RDD family membrane protein YckC</fullName>
    </submittedName>
</protein>
<reference evidence="10" key="1">
    <citation type="submission" date="2022-06" db="EMBL/GenBank/DDBJ databases">
        <title>Genomic Encyclopedia of Type Strains, Phase III (KMG-III): the genomes of soil and plant-associated and newly described type strains.</title>
        <authorList>
            <person name="Whitman W."/>
        </authorList>
    </citation>
    <scope>NUCLEOTIDE SEQUENCE</scope>
    <source>
        <strain evidence="10">CPCC 202695</strain>
    </source>
</reference>
<dbReference type="InterPro" id="IPR051791">
    <property type="entry name" value="Pra-immunoreactive"/>
</dbReference>
<dbReference type="PANTHER" id="PTHR36115:SF6">
    <property type="entry name" value="PROLINE-RICH ANTIGEN HOMOLOG"/>
    <property type="match status" value="1"/>
</dbReference>
<dbReference type="InterPro" id="IPR010432">
    <property type="entry name" value="RDD"/>
</dbReference>
<evidence type="ECO:0000256" key="4">
    <source>
        <dbReference type="ARBA" id="ARBA00022692"/>
    </source>
</evidence>
<dbReference type="PROSITE" id="PS50006">
    <property type="entry name" value="FHA_DOMAIN"/>
    <property type="match status" value="1"/>
</dbReference>
<dbReference type="Pfam" id="PF06271">
    <property type="entry name" value="RDD"/>
    <property type="match status" value="1"/>
</dbReference>
<keyword evidence="5 8" id="KW-1133">Transmembrane helix</keyword>
<evidence type="ECO:0000313" key="11">
    <source>
        <dbReference type="Proteomes" id="UP000893823"/>
    </source>
</evidence>
<dbReference type="RefSeq" id="WP_092668488.1">
    <property type="nucleotide sequence ID" value="NZ_BMDN01000005.1"/>
</dbReference>
<dbReference type="InterPro" id="IPR008984">
    <property type="entry name" value="SMAD_FHA_dom_sf"/>
</dbReference>
<keyword evidence="2" id="KW-1003">Cell membrane</keyword>
<feature type="region of interest" description="Disordered" evidence="7">
    <location>
        <begin position="245"/>
        <end position="288"/>
    </location>
</feature>
<dbReference type="CDD" id="cd00060">
    <property type="entry name" value="FHA"/>
    <property type="match status" value="1"/>
</dbReference>
<evidence type="ECO:0000256" key="1">
    <source>
        <dbReference type="ARBA" id="ARBA00004651"/>
    </source>
</evidence>
<dbReference type="SUPFAM" id="SSF49879">
    <property type="entry name" value="SMAD/FHA domain"/>
    <property type="match status" value="1"/>
</dbReference>
<keyword evidence="3" id="KW-0597">Phosphoprotein</keyword>
<feature type="transmembrane region" description="Helical" evidence="8">
    <location>
        <begin position="46"/>
        <end position="67"/>
    </location>
</feature>
<evidence type="ECO:0000256" key="7">
    <source>
        <dbReference type="SAM" id="MobiDB-lite"/>
    </source>
</evidence>
<dbReference type="Gene3D" id="2.60.200.20">
    <property type="match status" value="1"/>
</dbReference>
<keyword evidence="11" id="KW-1185">Reference proteome</keyword>
<evidence type="ECO:0000256" key="8">
    <source>
        <dbReference type="SAM" id="Phobius"/>
    </source>
</evidence>
<feature type="domain" description="FHA" evidence="9">
    <location>
        <begin position="312"/>
        <end position="367"/>
    </location>
</feature>
<feature type="compositionally biased region" description="Low complexity" evidence="7">
    <location>
        <begin position="265"/>
        <end position="288"/>
    </location>
</feature>
<feature type="transmembrane region" description="Helical" evidence="8">
    <location>
        <begin position="137"/>
        <end position="165"/>
    </location>
</feature>
<accession>A0ABT1KQQ0</accession>
<evidence type="ECO:0000256" key="5">
    <source>
        <dbReference type="ARBA" id="ARBA00022989"/>
    </source>
</evidence>
<proteinExistence type="predicted"/>
<evidence type="ECO:0000256" key="6">
    <source>
        <dbReference type="ARBA" id="ARBA00023136"/>
    </source>
</evidence>
<evidence type="ECO:0000313" key="10">
    <source>
        <dbReference type="EMBL" id="MCP2368549.1"/>
    </source>
</evidence>
<evidence type="ECO:0000256" key="3">
    <source>
        <dbReference type="ARBA" id="ARBA00022553"/>
    </source>
</evidence>
<sequence>MSITMHADEPLPGLRPDGRPDPAYAAALGLRPAPSGRRAGAFSLDALAWVVASVPAVIGWVLLVPAVAGSGGAVGAADVAALVGPLVLVAVGQVLVAILGITQLALHGRRGVTIGKASFGLRSVNVSSFERPGFWRVVLRALVLWAAQLVLPVAGPALCFASGLWDPEGRGRSCLDRIGRCWVLDVRHALDPFDAKALRHARRQVEAAPLAERPVLPSLATDRAIDERTFIPAARSSSGVVAAPPVAAEPDATPAPGAWSPPPIGASAPAAPARSAPSAPFPFQATPSAPGARASATLVFSDGARLAASGTTLLGRTPARGDADPVEAALLPLVDPSMGLSKTHAAVEVDARGVRVTDRWSSNGTEVVAPDGGVQVLEPGVPHTVPAGSSVRLGGLEFRVEGVGA</sequence>
<comment type="subcellular location">
    <subcellularLocation>
        <location evidence="1">Cell membrane</location>
        <topology evidence="1">Multi-pass membrane protein</topology>
    </subcellularLocation>
</comment>
<name>A0ABT1KQQ0_9MICO</name>
<feature type="compositionally biased region" description="Low complexity" evidence="7">
    <location>
        <begin position="245"/>
        <end position="258"/>
    </location>
</feature>
<comment type="caution">
    <text evidence="10">The sequence shown here is derived from an EMBL/GenBank/DDBJ whole genome shotgun (WGS) entry which is preliminary data.</text>
</comment>
<keyword evidence="4 8" id="KW-0812">Transmembrane</keyword>
<dbReference type="PANTHER" id="PTHR36115">
    <property type="entry name" value="PROLINE-RICH ANTIGEN HOMOLOG-RELATED"/>
    <property type="match status" value="1"/>
</dbReference>
<organism evidence="10 11">
    <name type="scientific">Agromyces flavus</name>
    <dbReference type="NCBI Taxonomy" id="589382"/>
    <lineage>
        <taxon>Bacteria</taxon>
        <taxon>Bacillati</taxon>
        <taxon>Actinomycetota</taxon>
        <taxon>Actinomycetes</taxon>
        <taxon>Micrococcales</taxon>
        <taxon>Microbacteriaceae</taxon>
        <taxon>Agromyces</taxon>
    </lineage>
</organism>
<feature type="transmembrane region" description="Helical" evidence="8">
    <location>
        <begin position="79"/>
        <end position="101"/>
    </location>
</feature>